<dbReference type="STRING" id="1220188.A0A4V3UQU6"/>
<evidence type="ECO:0000259" key="1">
    <source>
        <dbReference type="Pfam" id="PF01593"/>
    </source>
</evidence>
<accession>A0A4V3UQU6</accession>
<evidence type="ECO:0000313" key="2">
    <source>
        <dbReference type="EMBL" id="KAA8645383.1"/>
    </source>
</evidence>
<dbReference type="SUPFAM" id="SSF54373">
    <property type="entry name" value="FAD-linked reductases, C-terminal domain"/>
    <property type="match status" value="1"/>
</dbReference>
<proteinExistence type="predicted"/>
<dbReference type="GO" id="GO:0009063">
    <property type="term" value="P:amino acid catabolic process"/>
    <property type="evidence" value="ECO:0007669"/>
    <property type="project" value="TreeGrafter"/>
</dbReference>
<evidence type="ECO:0000313" key="3">
    <source>
        <dbReference type="EMBL" id="THD00091.1"/>
    </source>
</evidence>
<dbReference type="AlphaFoldDB" id="A0A4V3UQU6"/>
<dbReference type="Proteomes" id="UP000308092">
    <property type="component" value="Unassembled WGS sequence"/>
</dbReference>
<organism evidence="3 4">
    <name type="scientific">Aspergillus tanneri</name>
    <dbReference type="NCBI Taxonomy" id="1220188"/>
    <lineage>
        <taxon>Eukaryota</taxon>
        <taxon>Fungi</taxon>
        <taxon>Dikarya</taxon>
        <taxon>Ascomycota</taxon>
        <taxon>Pezizomycotina</taxon>
        <taxon>Eurotiomycetes</taxon>
        <taxon>Eurotiomycetidae</taxon>
        <taxon>Eurotiales</taxon>
        <taxon>Aspergillaceae</taxon>
        <taxon>Aspergillus</taxon>
        <taxon>Aspergillus subgen. Circumdati</taxon>
    </lineage>
</organism>
<dbReference type="GO" id="GO:0001716">
    <property type="term" value="F:L-amino-acid oxidase activity"/>
    <property type="evidence" value="ECO:0007669"/>
    <property type="project" value="TreeGrafter"/>
</dbReference>
<reference evidence="2 5" key="2">
    <citation type="submission" date="2019-08" db="EMBL/GenBank/DDBJ databases">
        <title>The genome sequence of a newly discovered highly antifungal drug resistant Aspergillus species, Aspergillus tanneri NIH 1004.</title>
        <authorList>
            <person name="Mounaud S."/>
            <person name="Singh I."/>
            <person name="Joardar V."/>
            <person name="Pakala S."/>
            <person name="Pakala S."/>
            <person name="Venepally P."/>
            <person name="Chung J.K."/>
            <person name="Losada L."/>
            <person name="Nierman W.C."/>
        </authorList>
    </citation>
    <scope>NUCLEOTIDE SEQUENCE [LARGE SCALE GENOMIC DNA]</scope>
    <source>
        <strain evidence="2 5">NIH1004</strain>
    </source>
</reference>
<feature type="domain" description="Amine oxidase" evidence="1">
    <location>
        <begin position="102"/>
        <end position="582"/>
    </location>
</feature>
<dbReference type="Proteomes" id="UP000324241">
    <property type="component" value="Unassembled WGS sequence"/>
</dbReference>
<dbReference type="Gene3D" id="3.50.50.60">
    <property type="entry name" value="FAD/NAD(P)-binding domain"/>
    <property type="match status" value="1"/>
</dbReference>
<dbReference type="InterPro" id="IPR036188">
    <property type="entry name" value="FAD/NAD-bd_sf"/>
</dbReference>
<dbReference type="Gene3D" id="1.10.10.1620">
    <property type="match status" value="1"/>
</dbReference>
<name>A0A4V3UQU6_9EURO</name>
<dbReference type="SUPFAM" id="SSF51905">
    <property type="entry name" value="FAD/NAD(P)-binding domain"/>
    <property type="match status" value="1"/>
</dbReference>
<dbReference type="InterPro" id="IPR002937">
    <property type="entry name" value="Amino_oxidase"/>
</dbReference>
<comment type="caution">
    <text evidence="3">The sequence shown here is derived from an EMBL/GenBank/DDBJ whole genome shotgun (WGS) entry which is preliminary data.</text>
</comment>
<evidence type="ECO:0000313" key="4">
    <source>
        <dbReference type="Proteomes" id="UP000308092"/>
    </source>
</evidence>
<dbReference type="Gene3D" id="3.90.660.10">
    <property type="match status" value="1"/>
</dbReference>
<evidence type="ECO:0000313" key="5">
    <source>
        <dbReference type="Proteomes" id="UP000324241"/>
    </source>
</evidence>
<dbReference type="VEuPathDB" id="FungiDB:EYZ11_000416"/>
<dbReference type="GeneID" id="54329504"/>
<dbReference type="EMBL" id="QUQM01000007">
    <property type="protein sequence ID" value="KAA8645383.1"/>
    <property type="molecule type" value="Genomic_DNA"/>
</dbReference>
<dbReference type="OrthoDB" id="7777654at2759"/>
<dbReference type="PANTHER" id="PTHR10742">
    <property type="entry name" value="FLAVIN MONOAMINE OXIDASE"/>
    <property type="match status" value="1"/>
</dbReference>
<dbReference type="RefSeq" id="XP_033424744.1">
    <property type="nucleotide sequence ID" value="XM_033571429.1"/>
</dbReference>
<dbReference type="InterPro" id="IPR050281">
    <property type="entry name" value="Flavin_monoamine_oxidase"/>
</dbReference>
<sequence>MTASPTNINSPCFLKDRAAQYLVGDRVFKEIKKVLDKDKNIEDYNGLKHFLSIPGLPIPVLSDETGPLNLPPPPDKVAQPKQPMADLPNTTLYHVCIVGAGITGLFMATLLDELSPFVTYEILESSDRTGGRVYTHSFPQDPDKPPVWYNYYDAGAMRFPDIPIMDRVFKLFERLGITESSGLLIPYYLFGINCPQRYNSITYIPQEGGPSDPFNFSVSNNGLVPDKTVNYGADAILDDAFGYYKESLRRNFEKGFKTLMRADSYTMREYLCQVMGYDFYSIQYLETVSGATGQYSQAFTESVLESLNFDYCNGQEVNWFCIKGGTSVLTNKLVERIRSKPCINNLVTSIRYDQNAESRPVKVKVTSGNKSEEKCYDLVFTTTSLSCMQRMNLDNAGLSRAQHDAIRCLEYDASTKVAIEFDTPWWITMCNISQGGVASTDLPLRTCIYPSYITRDAKPAVLLCSYSFARDAQRMGSLISYQEQLKELLLHNLTLLHYESAGLTYEDMHKQIAEQFRAIHGHDWNQDPNTSGAFAFFGPGQFANYYPELIEPAAGGRLLLAGEACSAHHAWIAGSLDSAYRALSQFIRTVKWGRWLNVDGLLKKLEDNWGVLREIQPEALEWQAILMTEKQQRK</sequence>
<dbReference type="PANTHER" id="PTHR10742:SF342">
    <property type="entry name" value="AMINE OXIDASE"/>
    <property type="match status" value="1"/>
</dbReference>
<gene>
    <name evidence="2" type="ORF">ATNIH1004_006802</name>
    <name evidence="3" type="ORF">EYZ11_000416</name>
</gene>
<protein>
    <recommendedName>
        <fullName evidence="1">Amine oxidase domain-containing protein</fullName>
    </recommendedName>
</protein>
<reference evidence="3 4" key="1">
    <citation type="submission" date="2019-03" db="EMBL/GenBank/DDBJ databases">
        <title>The genome sequence of a newly discovered highly antifungal drug resistant Aspergillus species, Aspergillus tanneri NIH 1004.</title>
        <authorList>
            <person name="Mounaud S."/>
            <person name="Singh I."/>
            <person name="Joardar V."/>
            <person name="Pakala S."/>
            <person name="Pakala S."/>
            <person name="Venepally P."/>
            <person name="Hoover J."/>
            <person name="Nierman W."/>
            <person name="Chung J."/>
            <person name="Losada L."/>
        </authorList>
    </citation>
    <scope>NUCLEOTIDE SEQUENCE [LARGE SCALE GENOMIC DNA]</scope>
    <source>
        <strain evidence="3 4">NIH1004</strain>
    </source>
</reference>
<dbReference type="EMBL" id="SOSA01000006">
    <property type="protein sequence ID" value="THD00091.1"/>
    <property type="molecule type" value="Genomic_DNA"/>
</dbReference>
<dbReference type="Pfam" id="PF01593">
    <property type="entry name" value="Amino_oxidase"/>
    <property type="match status" value="1"/>
</dbReference>
<keyword evidence="4" id="KW-1185">Reference proteome</keyword>